<comment type="caution">
    <text evidence="8">The sequence shown here is derived from an EMBL/GenBank/DDBJ whole genome shotgun (WGS) entry which is preliminary data.</text>
</comment>
<dbReference type="EMBL" id="JYDL01000014">
    <property type="protein sequence ID" value="KRX25112.1"/>
    <property type="molecule type" value="Genomic_DNA"/>
</dbReference>
<feature type="domain" description="S1 motif" evidence="6">
    <location>
        <begin position="901"/>
        <end position="973"/>
    </location>
</feature>
<comment type="subcellular location">
    <subcellularLocation>
        <location evidence="1">Nucleus</location>
        <location evidence="1">Nucleolus</location>
    </subcellularLocation>
</comment>
<dbReference type="Proteomes" id="UP000054630">
    <property type="component" value="Unassembled WGS sequence"/>
</dbReference>
<feature type="domain" description="S1 motif" evidence="6">
    <location>
        <begin position="811"/>
        <end position="881"/>
    </location>
</feature>
<keyword evidence="3" id="KW-0677">Repeat</keyword>
<dbReference type="PANTHER" id="PTHR23270">
    <property type="entry name" value="PROGRAMMED CELL DEATH PROTEIN 11 PRE-RRNA PROCESSING PROTEIN RRP5"/>
    <property type="match status" value="1"/>
</dbReference>
<dbReference type="InterPro" id="IPR008847">
    <property type="entry name" value="Suf"/>
</dbReference>
<dbReference type="GO" id="GO:0003723">
    <property type="term" value="F:RNA binding"/>
    <property type="evidence" value="ECO:0007669"/>
    <property type="project" value="TreeGrafter"/>
</dbReference>
<evidence type="ECO:0000259" key="6">
    <source>
        <dbReference type="PROSITE" id="PS50126"/>
    </source>
</evidence>
<dbReference type="Pfam" id="PF05843">
    <property type="entry name" value="Suf"/>
    <property type="match status" value="1"/>
</dbReference>
<dbReference type="InterPro" id="IPR005052">
    <property type="entry name" value="Lectin_leg"/>
</dbReference>
<feature type="domain" description="L-type lectin-like" evidence="7">
    <location>
        <begin position="40"/>
        <end position="267"/>
    </location>
</feature>
<proteinExistence type="predicted"/>
<dbReference type="SMART" id="SM00316">
    <property type="entry name" value="S1"/>
    <property type="match status" value="9"/>
</dbReference>
<sequence>MRKASVEEMFVLILIIVWCCSFTVSSTTIPSGTPVDEQRGFNRREHSLSKPYQNTGFNIPFWNFGGSTIVTSDYVRLTPDSPSRQGFLWNTIPVVVRDWELEVTFSVHGVEKGLFGDGMAIWYVEEPGVLGPVFGSKDMFRGLAVFLDTYTNHQDAHNHAHPYISAMVNNGSLRYDHDRDGTHTQLGGHDSGCTAKFRNKEFPTRILIRYVGDTLSVYTDILGKAVWDLCFAVDRVSLPKRYFFGMTAATGDLSDAHDIISVRMFEIEYQRVERAGYDTRGAVPQAEYISAPRDHVEDNPPPSKLSTLKYGFLFILGLIGIGILVVAEHFLNAGNVSSWHHPLGFILHGVGVFSNTSGKTMIEVAFPRGGEHRGQINFKKRKSLLPPDLHGRRKKFKTLDKLKSKAASVSESNHKVDDDFASRVWTKKLNNETCVAGLLTVACVHYCWDTEVNVEMPGNMNGILKGGSVSQSFVDHVQAKREDEEAATLASLFEPAELICVKVIDKEMRQFASGKMHTTWLVTTNPADLNAHITPSTLRKHAVIGCAVRSVEEKGYLMDLGFQNVHGFLSFAEACRFYPEKKQLPIGKPILCTVVEPAAATGGRVVQLSCLNGQLNGTDVPKIDENFPKSLLMPGLLCRTTMQQHCQQGLICKLNSDLYGWLSLADSPKRRKRALANEQSLQGAVELMVTYSLPQSSMVGFSSADYLLRRTRLVERFSFDAKGSLQTCKVRRSTPEKVQFITDSGSIVNVANCRLRKPVGKKKKSTEKYKLATKHRVRMIGMSTLKMVYHGSCLACDVRQPFSKIDEAAVGLRVMAKVVRVSDTAALVKVFHTFDGKIDALHFSDGLVSVGCRAKFVVGQTVLTRVLAVDKDLQRLYLTAKRSLVKSDLPLLSAYTAEAVGNVYDGFVVQLLERSGVLIGFYSNVRGVLDKRAFQLAGYQKQSPTDVYHVGQVVRVLVVRVDVDKRRIDLALPECSARDLQWMLGCSGKVSNSKLEADVGQCARAGGSKRKPPPFFELLKAEVKALRDDWLLVELVEYGVSARLPSAHLTDSLTTGHLLLASFRVGDKLDVVLFNNVKGLVVTAKPSLLHLMRNTQAPRSLDDLKCGQLVTGVLARVHPEHGYFIDLPGNMSALCPKSKVEWKCEIDAGLANLIGATVVGRVMTVNPQAGKLIINLKLKKCLLNGLHTSIALLKQYLEERELLSQRFRNPSNTDWKRRLLSKYQIGQLVECTVGMVVESGLICTVEDGVPGIFVSELLDPHWNVEYAVGSSLTGLVVCVNYSERCLELAAMKQLLANFRQVPLRLRRHQPAVGDSLTATVLVANADCVLLSTAGYGLCYMPARLHYNDLSLSRFKNPDKRQLRVHVQAYTTSGQCLVSSVRDEQLCSKIERRLRSAVSVQPSIESGTAPVIEEKGVAMAVGRLYSASVLSVDKRYVHLFIAGRYRGRIFATELDDQFLQDGSEPLKTVQLGTTVTVKVIGTKRIRKGGSLMAECTMKSSKLFSKRNKKTIIGYKENFVVGEELNVLVVERKRHHFNVVVNPRWSGEVSFYTVDPRSVWRNGQLRKVYVLDVDVEKRWLKLSALKPAMLELKENGYTFGKLLSRDDKDLSTKLCFSMLGGARGVASLVDICDNYDHAVDKWRLLQVESYYKLFVVGKLENNFWHVSLRPSLTGENSFEANNATIRDDPLYSLASELAVGNVYRGFVSKVRHYKKGLTVLLGHEIFGNVPCGLISECADAVRLDQTFPIGTVVTVKVMSSDKSNGNLTLSMLSKDTGLPDQVPEKCRKLLQSDDSISSQAQLVLNKADESPAPLPLRACSWFESAASKRKKSSDKKKVPLSEIEGEIAFDLESTTFSAKTLIDVSLNADNVSDGALMVNGKHGAFIANGNQCSSAASGENDHELEVAEREGKSKLELDRLDEEEVLKKELMLMDPERPIETVEDYDRALVASPSSSMLWIRYMAYFVQCNEIDKARSIASKALKTIAYNEEKERFNVWIALMNLENEYGTCETMDETVRNALLVNDQQKVYLQLLKIYDRSKKLDAADAVTEVLLKKYRSQFDVWITVGKHFMQTNRAEKAHAIMERAMKSLPFNMHVDLMSRFAQMEFKFEGDVERGCTIFENILNDHPRRFDIWLVYVDLIAKHRNIDEARPLLRRVTSLKMSAHKMRSFFKKWLELENRYGTAETVADVKSRATDYVNNVFSDFDELKQDYQ</sequence>
<gene>
    <name evidence="8" type="primary">Lman2</name>
    <name evidence="8" type="ORF">T07_12431</name>
</gene>
<dbReference type="SMART" id="SM00386">
    <property type="entry name" value="HAT"/>
    <property type="match status" value="5"/>
</dbReference>
<dbReference type="OrthoDB" id="270293at2759"/>
<accession>A0A0V0SEN4</accession>
<evidence type="ECO:0000256" key="2">
    <source>
        <dbReference type="ARBA" id="ARBA00022552"/>
    </source>
</evidence>
<feature type="signal peptide" evidence="5">
    <location>
        <begin position="1"/>
        <end position="26"/>
    </location>
</feature>
<dbReference type="InterPro" id="IPR011990">
    <property type="entry name" value="TPR-like_helical_dom_sf"/>
</dbReference>
<dbReference type="SUPFAM" id="SSF48452">
    <property type="entry name" value="TPR-like"/>
    <property type="match status" value="2"/>
</dbReference>
<dbReference type="SUPFAM" id="SSF50249">
    <property type="entry name" value="Nucleic acid-binding proteins"/>
    <property type="match status" value="4"/>
</dbReference>
<dbReference type="InterPro" id="IPR045209">
    <property type="entry name" value="Rrp5"/>
</dbReference>
<evidence type="ECO:0000259" key="7">
    <source>
        <dbReference type="PROSITE" id="PS51328"/>
    </source>
</evidence>
<feature type="chain" id="PRO_5006868670" evidence="5">
    <location>
        <begin position="27"/>
        <end position="2213"/>
    </location>
</feature>
<feature type="domain" description="S1 motif" evidence="6">
    <location>
        <begin position="1107"/>
        <end position="1177"/>
    </location>
</feature>
<keyword evidence="2" id="KW-0698">rRNA processing</keyword>
<dbReference type="Gene3D" id="1.25.40.10">
    <property type="entry name" value="Tetratricopeptide repeat domain"/>
    <property type="match status" value="2"/>
</dbReference>
<dbReference type="Gene3D" id="2.40.50.140">
    <property type="entry name" value="Nucleic acid-binding proteins"/>
    <property type="match status" value="5"/>
</dbReference>
<feature type="domain" description="S1 motif" evidence="6">
    <location>
        <begin position="1698"/>
        <end position="1770"/>
    </location>
</feature>
<organism evidence="8 9">
    <name type="scientific">Trichinella nelsoni</name>
    <dbReference type="NCBI Taxonomy" id="6336"/>
    <lineage>
        <taxon>Eukaryota</taxon>
        <taxon>Metazoa</taxon>
        <taxon>Ecdysozoa</taxon>
        <taxon>Nematoda</taxon>
        <taxon>Enoplea</taxon>
        <taxon>Dorylaimia</taxon>
        <taxon>Trichinellida</taxon>
        <taxon>Trichinellidae</taxon>
        <taxon>Trichinella</taxon>
    </lineage>
</organism>
<evidence type="ECO:0000256" key="4">
    <source>
        <dbReference type="ARBA" id="ARBA00023242"/>
    </source>
</evidence>
<dbReference type="InterPro" id="IPR003107">
    <property type="entry name" value="HAT"/>
</dbReference>
<keyword evidence="5" id="KW-0732">Signal</keyword>
<dbReference type="InterPro" id="IPR012340">
    <property type="entry name" value="NA-bd_OB-fold"/>
</dbReference>
<evidence type="ECO:0000256" key="3">
    <source>
        <dbReference type="ARBA" id="ARBA00022737"/>
    </source>
</evidence>
<name>A0A0V0SEN4_9BILA</name>
<dbReference type="GO" id="GO:0016020">
    <property type="term" value="C:membrane"/>
    <property type="evidence" value="ECO:0007669"/>
    <property type="project" value="InterPro"/>
</dbReference>
<dbReference type="InterPro" id="IPR013320">
    <property type="entry name" value="ConA-like_dom_sf"/>
</dbReference>
<dbReference type="Pfam" id="PF00575">
    <property type="entry name" value="S1"/>
    <property type="match status" value="1"/>
</dbReference>
<keyword evidence="9" id="KW-1185">Reference proteome</keyword>
<dbReference type="PROSITE" id="PS50126">
    <property type="entry name" value="S1"/>
    <property type="match status" value="5"/>
</dbReference>
<dbReference type="GO" id="GO:0032040">
    <property type="term" value="C:small-subunit processome"/>
    <property type="evidence" value="ECO:0007669"/>
    <property type="project" value="TreeGrafter"/>
</dbReference>
<dbReference type="GO" id="GO:0006364">
    <property type="term" value="P:rRNA processing"/>
    <property type="evidence" value="ECO:0007669"/>
    <property type="project" value="UniProtKB-KW"/>
</dbReference>
<dbReference type="PANTHER" id="PTHR23270:SF10">
    <property type="entry name" value="PROTEIN RRP5 HOMOLOG"/>
    <property type="match status" value="1"/>
</dbReference>
<evidence type="ECO:0000256" key="5">
    <source>
        <dbReference type="SAM" id="SignalP"/>
    </source>
</evidence>
<evidence type="ECO:0000256" key="1">
    <source>
        <dbReference type="ARBA" id="ARBA00004604"/>
    </source>
</evidence>
<evidence type="ECO:0000313" key="9">
    <source>
        <dbReference type="Proteomes" id="UP000054630"/>
    </source>
</evidence>
<reference evidence="8 9" key="1">
    <citation type="submission" date="2015-01" db="EMBL/GenBank/DDBJ databases">
        <title>Evolution of Trichinella species and genotypes.</title>
        <authorList>
            <person name="Korhonen P.K."/>
            <person name="Edoardo P."/>
            <person name="Giuseppe L.R."/>
            <person name="Gasser R.B."/>
        </authorList>
    </citation>
    <scope>NUCLEOTIDE SEQUENCE [LARGE SCALE GENOMIC DNA]</scope>
    <source>
        <strain evidence="8">ISS37</strain>
    </source>
</reference>
<evidence type="ECO:0000313" key="8">
    <source>
        <dbReference type="EMBL" id="KRX25112.1"/>
    </source>
</evidence>
<dbReference type="Pfam" id="PF03388">
    <property type="entry name" value="Lectin_leg-like"/>
    <property type="match status" value="1"/>
</dbReference>
<feature type="domain" description="S1 motif" evidence="6">
    <location>
        <begin position="1421"/>
        <end position="1493"/>
    </location>
</feature>
<dbReference type="STRING" id="6336.A0A0V0SEN4"/>
<keyword evidence="4" id="KW-0539">Nucleus</keyword>
<dbReference type="SUPFAM" id="SSF49899">
    <property type="entry name" value="Concanavalin A-like lectins/glucanases"/>
    <property type="match status" value="1"/>
</dbReference>
<protein>
    <submittedName>
        <fullName evidence="8">Vesicular integral-membrane protein VIP36</fullName>
    </submittedName>
</protein>
<dbReference type="Gene3D" id="2.60.120.200">
    <property type="match status" value="1"/>
</dbReference>
<dbReference type="InterPro" id="IPR003029">
    <property type="entry name" value="S1_domain"/>
</dbReference>
<dbReference type="PROSITE" id="PS51328">
    <property type="entry name" value="L_LECTIN_LIKE"/>
    <property type="match status" value="1"/>
</dbReference>